<gene>
    <name evidence="1" type="ORF">ABT58_00515</name>
</gene>
<evidence type="ECO:0000313" key="1">
    <source>
        <dbReference type="EMBL" id="KLV03048.1"/>
    </source>
</evidence>
<dbReference type="RefSeq" id="WP_047872393.1">
    <property type="nucleotide sequence ID" value="NZ_BMYC01000020.1"/>
</dbReference>
<reference evidence="1 2" key="1">
    <citation type="submission" date="2015-05" db="EMBL/GenBank/DDBJ databases">
        <title>Photobacterium galathea sp. nov.</title>
        <authorList>
            <person name="Machado H."/>
            <person name="Gram L."/>
        </authorList>
    </citation>
    <scope>NUCLEOTIDE SEQUENCE [LARGE SCALE GENOMIC DNA]</scope>
    <source>
        <strain evidence="1 2">DSM 25995</strain>
    </source>
</reference>
<evidence type="ECO:0008006" key="3">
    <source>
        <dbReference type="Google" id="ProtNLM"/>
    </source>
</evidence>
<dbReference type="Proteomes" id="UP000036426">
    <property type="component" value="Unassembled WGS sequence"/>
</dbReference>
<sequence>MQCTSCRVGILLPGLIDNLFKAHTCVHCGGNWVLIEDYVTWKEEHPEVSAPEANGCEAIDTEKALLCPVSGKIMRKFRITANHTHRLDYSAGVGGVWLDKGEWELIKQDGLMTSLNAILTVQWQKNIRRDLAKESFTAFYQDKFGDEAYSKVKAVREWIEEQPCKAELRAYLLAEDPYSAER</sequence>
<dbReference type="PATRIC" id="fig|754436.4.peg.113"/>
<dbReference type="AlphaFoldDB" id="A0A0J1GTK0"/>
<evidence type="ECO:0000313" key="2">
    <source>
        <dbReference type="Proteomes" id="UP000036426"/>
    </source>
</evidence>
<keyword evidence="2" id="KW-1185">Reference proteome</keyword>
<name>A0A0J1GTK0_9GAMM</name>
<dbReference type="EMBL" id="LDOV01000001">
    <property type="protein sequence ID" value="KLV03048.1"/>
    <property type="molecule type" value="Genomic_DNA"/>
</dbReference>
<proteinExistence type="predicted"/>
<protein>
    <recommendedName>
        <fullName evidence="3">Transcription factor zinc-finger domain-containing protein</fullName>
    </recommendedName>
</protein>
<organism evidence="1 2">
    <name type="scientific">Photobacterium aphoticum</name>
    <dbReference type="NCBI Taxonomy" id="754436"/>
    <lineage>
        <taxon>Bacteria</taxon>
        <taxon>Pseudomonadati</taxon>
        <taxon>Pseudomonadota</taxon>
        <taxon>Gammaproteobacteria</taxon>
        <taxon>Vibrionales</taxon>
        <taxon>Vibrionaceae</taxon>
        <taxon>Photobacterium</taxon>
    </lineage>
</organism>
<accession>A0A0J1GTK0</accession>
<comment type="caution">
    <text evidence="1">The sequence shown here is derived from an EMBL/GenBank/DDBJ whole genome shotgun (WGS) entry which is preliminary data.</text>
</comment>
<dbReference type="OrthoDB" id="9814037at2"/>